<dbReference type="InterPro" id="IPR029044">
    <property type="entry name" value="Nucleotide-diphossugar_trans"/>
</dbReference>
<dbReference type="Pfam" id="PF00535">
    <property type="entry name" value="Glycos_transf_2"/>
    <property type="match status" value="1"/>
</dbReference>
<dbReference type="SUPFAM" id="SSF53448">
    <property type="entry name" value="Nucleotide-diphospho-sugar transferases"/>
    <property type="match status" value="1"/>
</dbReference>
<gene>
    <name evidence="2" type="ORF">ACFFUR_07570</name>
</gene>
<dbReference type="Proteomes" id="UP001589654">
    <property type="component" value="Unassembled WGS sequence"/>
</dbReference>
<protein>
    <submittedName>
        <fullName evidence="2">Glycosyltransferase family 2 protein</fullName>
    </submittedName>
</protein>
<dbReference type="InterPro" id="IPR050834">
    <property type="entry name" value="Glycosyltransf_2"/>
</dbReference>
<evidence type="ECO:0000259" key="1">
    <source>
        <dbReference type="Pfam" id="PF00535"/>
    </source>
</evidence>
<keyword evidence="3" id="KW-1185">Reference proteome</keyword>
<dbReference type="RefSeq" id="WP_290246293.1">
    <property type="nucleotide sequence ID" value="NZ_JAUFQT010000001.1"/>
</dbReference>
<dbReference type="PANTHER" id="PTHR43685:SF2">
    <property type="entry name" value="GLYCOSYLTRANSFERASE 2-LIKE DOMAIN-CONTAINING PROTEIN"/>
    <property type="match status" value="1"/>
</dbReference>
<accession>A0ABV5J613</accession>
<dbReference type="EMBL" id="JBHMEW010000052">
    <property type="protein sequence ID" value="MFB9211660.1"/>
    <property type="molecule type" value="Genomic_DNA"/>
</dbReference>
<dbReference type="Gene3D" id="3.90.550.10">
    <property type="entry name" value="Spore Coat Polysaccharide Biosynthesis Protein SpsA, Chain A"/>
    <property type="match status" value="1"/>
</dbReference>
<dbReference type="InterPro" id="IPR001173">
    <property type="entry name" value="Glyco_trans_2-like"/>
</dbReference>
<organism evidence="2 3">
    <name type="scientific">Echinicola jeungdonensis</name>
    <dbReference type="NCBI Taxonomy" id="709343"/>
    <lineage>
        <taxon>Bacteria</taxon>
        <taxon>Pseudomonadati</taxon>
        <taxon>Bacteroidota</taxon>
        <taxon>Cytophagia</taxon>
        <taxon>Cytophagales</taxon>
        <taxon>Cyclobacteriaceae</taxon>
        <taxon>Echinicola</taxon>
    </lineage>
</organism>
<feature type="domain" description="Glycosyltransferase 2-like" evidence="1">
    <location>
        <begin position="6"/>
        <end position="158"/>
    </location>
</feature>
<sequence>MSSFITIVIPNYNHSLFLDKRIESILNQTHQNFELILLDDYSTDGSWEYLIPYKNHPKVSYCLQNSNNSGSPFKQWKKGIELAKYDWIWIAESDDFSDLHFLENIIEFIESNGLDMAYSQSYDVDENCVYLEDRIKWTSDFTPNIWGDNWVQKGNNFIVNYLQFKNVIPNASACVFNKKLIKQKDWDILTSMKICGDWLFWLSISENANIGFLSSHLNFFRYHSAVTRNHDNEVKRMTRVYEEFIVLHYIKRNFNLTSYKVKEAHEKWFSFFKIFDPYVHKVFYDANMFKSKFSFLLSFYFFKIKSYLKRYFKIKLEFN</sequence>
<reference evidence="2 3" key="1">
    <citation type="submission" date="2024-09" db="EMBL/GenBank/DDBJ databases">
        <authorList>
            <person name="Sun Q."/>
            <person name="Mori K."/>
        </authorList>
    </citation>
    <scope>NUCLEOTIDE SEQUENCE [LARGE SCALE GENOMIC DNA]</scope>
    <source>
        <strain evidence="2 3">CECT 7682</strain>
    </source>
</reference>
<dbReference type="PANTHER" id="PTHR43685">
    <property type="entry name" value="GLYCOSYLTRANSFERASE"/>
    <property type="match status" value="1"/>
</dbReference>
<comment type="caution">
    <text evidence="2">The sequence shown here is derived from an EMBL/GenBank/DDBJ whole genome shotgun (WGS) entry which is preliminary data.</text>
</comment>
<dbReference type="CDD" id="cd00761">
    <property type="entry name" value="Glyco_tranf_GTA_type"/>
    <property type="match status" value="1"/>
</dbReference>
<evidence type="ECO:0000313" key="2">
    <source>
        <dbReference type="EMBL" id="MFB9211660.1"/>
    </source>
</evidence>
<name>A0ABV5J613_9BACT</name>
<evidence type="ECO:0000313" key="3">
    <source>
        <dbReference type="Proteomes" id="UP001589654"/>
    </source>
</evidence>
<proteinExistence type="predicted"/>